<feature type="compositionally biased region" description="Polar residues" evidence="5">
    <location>
        <begin position="1"/>
        <end position="17"/>
    </location>
</feature>
<accession>A0A017T3Q3</accession>
<dbReference type="EMBL" id="ASRX01000041">
    <property type="protein sequence ID" value="EYF03878.1"/>
    <property type="molecule type" value="Genomic_DNA"/>
</dbReference>
<protein>
    <recommendedName>
        <fullName evidence="8">VCBS repeat-containing protein</fullName>
    </recommendedName>
</protein>
<keyword evidence="7" id="KW-1185">Reference proteome</keyword>
<dbReference type="PANTHER" id="PTHR44103:SF1">
    <property type="entry name" value="PROPROTEIN CONVERTASE P"/>
    <property type="match status" value="1"/>
</dbReference>
<evidence type="ECO:0000256" key="2">
    <source>
        <dbReference type="ARBA" id="ARBA00022525"/>
    </source>
</evidence>
<dbReference type="InterPro" id="IPR013517">
    <property type="entry name" value="FG-GAP"/>
</dbReference>
<dbReference type="eggNOG" id="COG3209">
    <property type="taxonomic scope" value="Bacteria"/>
</dbReference>
<evidence type="ECO:0000313" key="6">
    <source>
        <dbReference type="EMBL" id="EYF03878.1"/>
    </source>
</evidence>
<evidence type="ECO:0008006" key="8">
    <source>
        <dbReference type="Google" id="ProtNLM"/>
    </source>
</evidence>
<dbReference type="GO" id="GO:0005737">
    <property type="term" value="C:cytoplasm"/>
    <property type="evidence" value="ECO:0007669"/>
    <property type="project" value="InterPro"/>
</dbReference>
<reference evidence="6 7" key="1">
    <citation type="submission" date="2013-05" db="EMBL/GenBank/DDBJ databases">
        <title>Genome assembly of Chondromyces apiculatus DSM 436.</title>
        <authorList>
            <person name="Sharma G."/>
            <person name="Khatri I."/>
            <person name="Kaur C."/>
            <person name="Mayilraj S."/>
            <person name="Subramanian S."/>
        </authorList>
    </citation>
    <scope>NUCLEOTIDE SEQUENCE [LARGE SCALE GENOMIC DNA]</scope>
    <source>
        <strain evidence="6 7">DSM 436</strain>
    </source>
</reference>
<dbReference type="AlphaFoldDB" id="A0A017T3Q3"/>
<evidence type="ECO:0000256" key="3">
    <source>
        <dbReference type="ARBA" id="ARBA00022729"/>
    </source>
</evidence>
<dbReference type="InterPro" id="IPR028994">
    <property type="entry name" value="Integrin_alpha_N"/>
</dbReference>
<keyword evidence="2" id="KW-0964">Secreted</keyword>
<evidence type="ECO:0000256" key="4">
    <source>
        <dbReference type="ARBA" id="ARBA00023026"/>
    </source>
</evidence>
<organism evidence="6 7">
    <name type="scientific">Chondromyces apiculatus DSM 436</name>
    <dbReference type="NCBI Taxonomy" id="1192034"/>
    <lineage>
        <taxon>Bacteria</taxon>
        <taxon>Pseudomonadati</taxon>
        <taxon>Myxococcota</taxon>
        <taxon>Polyangia</taxon>
        <taxon>Polyangiales</taxon>
        <taxon>Polyangiaceae</taxon>
        <taxon>Chondromyces</taxon>
    </lineage>
</organism>
<dbReference type="Pfam" id="PF03534">
    <property type="entry name" value="SpvB"/>
    <property type="match status" value="1"/>
</dbReference>
<dbReference type="STRING" id="1192034.CAP_5142"/>
<dbReference type="Pfam" id="PF13517">
    <property type="entry name" value="FG-GAP_3"/>
    <property type="match status" value="1"/>
</dbReference>
<dbReference type="GO" id="GO:0005576">
    <property type="term" value="C:extracellular region"/>
    <property type="evidence" value="ECO:0007669"/>
    <property type="project" value="UniProtKB-SubCell"/>
</dbReference>
<keyword evidence="3" id="KW-0732">Signal</keyword>
<feature type="region of interest" description="Disordered" evidence="5">
    <location>
        <begin position="493"/>
        <end position="537"/>
    </location>
</feature>
<feature type="region of interest" description="Disordered" evidence="5">
    <location>
        <begin position="448"/>
        <end position="481"/>
    </location>
</feature>
<name>A0A017T3Q3_9BACT</name>
<dbReference type="PANTHER" id="PTHR44103">
    <property type="entry name" value="PROPROTEIN CONVERTASE P"/>
    <property type="match status" value="1"/>
</dbReference>
<gene>
    <name evidence="6" type="ORF">CAP_5142</name>
</gene>
<feature type="compositionally biased region" description="Low complexity" evidence="5">
    <location>
        <begin position="466"/>
        <end position="481"/>
    </location>
</feature>
<comment type="caution">
    <text evidence="6">The sequence shown here is derived from an EMBL/GenBank/DDBJ whole genome shotgun (WGS) entry which is preliminary data.</text>
</comment>
<sequence>MTPANRTSSCSPASRSWSLACAPTPDPAPDRRWHARRDPFSQYRAGFELRTHRLCQRVLMFHWFQELGPEASAGLDPERVPARSAVATLVRSVDLTYDENPSLSRLISVTHKGYLRPAGSTGPCTVKAFPPVELGYTKAYPQRQVKQLDRDTAEVLTSRTFEGHQWVDLESEGLPGVLSKQGGALFYQRNEGGGHFAPPRRLRDRPVIAAGVSPQILDLGGDGQRELVQVAPPVAGYHARTADDGWGPFIPFASQPNIDWNDPNLRFIDLSGDGLDDLLLVGATSYVWYPSLGKRGFGPARTFPRGRDDERGPTVVFSDPRQTVFLADMSGDGLTDLVRIDNGSVCYWPNLGHGKFGAKVVMANAPRFAPSTQFDARRIRLGDIDGSGTTDVLYVGGEGGVRVWFNQAGNGWSGEQQLAARGVPRRERAGGRGRRARQRHGVPGVAFAADQGDLLPGPVRRPEAPPAGAHGPQPGPGAADGLRAVNAVLPGRPESWKAVGDPAAFPGARGDAGGELRPPEPGALRVGVPLPPRLLRR</sequence>
<dbReference type="InterPro" id="IPR003284">
    <property type="entry name" value="Sal_SpvB"/>
</dbReference>
<evidence type="ECO:0000256" key="1">
    <source>
        <dbReference type="ARBA" id="ARBA00004613"/>
    </source>
</evidence>
<proteinExistence type="predicted"/>
<evidence type="ECO:0000313" key="7">
    <source>
        <dbReference type="Proteomes" id="UP000019678"/>
    </source>
</evidence>
<dbReference type="SUPFAM" id="SSF69318">
    <property type="entry name" value="Integrin alpha N-terminal domain"/>
    <property type="match status" value="1"/>
</dbReference>
<comment type="subcellular location">
    <subcellularLocation>
        <location evidence="1">Secreted</location>
    </subcellularLocation>
</comment>
<dbReference type="Proteomes" id="UP000019678">
    <property type="component" value="Unassembled WGS sequence"/>
</dbReference>
<keyword evidence="4" id="KW-0843">Virulence</keyword>
<feature type="region of interest" description="Disordered" evidence="5">
    <location>
        <begin position="1"/>
        <end position="33"/>
    </location>
</feature>
<evidence type="ECO:0000256" key="5">
    <source>
        <dbReference type="SAM" id="MobiDB-lite"/>
    </source>
</evidence>